<dbReference type="InterPro" id="IPR036638">
    <property type="entry name" value="HLH_DNA-bd_sf"/>
</dbReference>
<dbReference type="InterPro" id="IPR011598">
    <property type="entry name" value="bHLH_dom"/>
</dbReference>
<sequence length="374" mass="41603">MDSEKYSLRHRQKRKQAVGRIIETQGYASDNSNESLSSSIQSKSPPSNIGKSKTKAAPLSKYRRKTANARERTRMREINSAFENLRHCVPACITNEDVGTTNEKLTKITTLRLAMKYIRVLSEALVNPQKADYEFLYECALFKPYQRVFIESPDEMDVPEPCLKRGKVKNSKTTAPKSNASRKVSPTKKQSKKDKLNDGQPLLSSPIPNLCQASPASNASSAYASLSSSDSSASPLSNSSHRFECQSLKNSMNRVQHRHLSMSDLSNFMVESDGESLHLSEHSMSPLHTKHKITPVTSDPFDCSPSDMPTLENPLELSLRLMEPTNDSLTLSPAQVTPSSSSCFSPLMNLEPFNAFDLFHSDFSEEAALDLFLT</sequence>
<dbReference type="GO" id="GO:0009653">
    <property type="term" value="P:anatomical structure morphogenesis"/>
    <property type="evidence" value="ECO:0007669"/>
    <property type="project" value="TreeGrafter"/>
</dbReference>
<evidence type="ECO:0000313" key="4">
    <source>
        <dbReference type="Proteomes" id="UP000095300"/>
    </source>
</evidence>
<dbReference type="CDD" id="cd11431">
    <property type="entry name" value="bHLH_TS_taxi_Dei"/>
    <property type="match status" value="1"/>
</dbReference>
<dbReference type="SMART" id="SM00353">
    <property type="entry name" value="HLH"/>
    <property type="match status" value="1"/>
</dbReference>
<dbReference type="SUPFAM" id="SSF47459">
    <property type="entry name" value="HLH, helix-loop-helix DNA-binding domain"/>
    <property type="match status" value="1"/>
</dbReference>
<reference evidence="3" key="1">
    <citation type="submission" date="2020-05" db="UniProtKB">
        <authorList>
            <consortium name="EnsemblMetazoa"/>
        </authorList>
    </citation>
    <scope>IDENTIFICATION</scope>
    <source>
        <strain evidence="3">USDA</strain>
    </source>
</reference>
<feature type="region of interest" description="Disordered" evidence="1">
    <location>
        <begin position="160"/>
        <end position="211"/>
    </location>
</feature>
<feature type="region of interest" description="Disordered" evidence="1">
    <location>
        <begin position="1"/>
        <end position="69"/>
    </location>
</feature>
<dbReference type="GO" id="GO:0005634">
    <property type="term" value="C:nucleus"/>
    <property type="evidence" value="ECO:0007669"/>
    <property type="project" value="TreeGrafter"/>
</dbReference>
<evidence type="ECO:0000313" key="3">
    <source>
        <dbReference type="EnsemblMetazoa" id="SCAU015165-PA"/>
    </source>
</evidence>
<feature type="compositionally biased region" description="Low complexity" evidence="1">
    <location>
        <begin position="29"/>
        <end position="48"/>
    </location>
</feature>
<organism evidence="3 4">
    <name type="scientific">Stomoxys calcitrans</name>
    <name type="common">Stable fly</name>
    <name type="synonym">Conops calcitrans</name>
    <dbReference type="NCBI Taxonomy" id="35570"/>
    <lineage>
        <taxon>Eukaryota</taxon>
        <taxon>Metazoa</taxon>
        <taxon>Ecdysozoa</taxon>
        <taxon>Arthropoda</taxon>
        <taxon>Hexapoda</taxon>
        <taxon>Insecta</taxon>
        <taxon>Pterygota</taxon>
        <taxon>Neoptera</taxon>
        <taxon>Endopterygota</taxon>
        <taxon>Diptera</taxon>
        <taxon>Brachycera</taxon>
        <taxon>Muscomorpha</taxon>
        <taxon>Muscoidea</taxon>
        <taxon>Muscidae</taxon>
        <taxon>Stomoxys</taxon>
    </lineage>
</organism>
<dbReference type="GO" id="GO:0045944">
    <property type="term" value="P:positive regulation of transcription by RNA polymerase II"/>
    <property type="evidence" value="ECO:0007669"/>
    <property type="project" value="TreeGrafter"/>
</dbReference>
<protein>
    <recommendedName>
        <fullName evidence="2">BHLH domain-containing protein</fullName>
    </recommendedName>
</protein>
<dbReference type="PROSITE" id="PS50888">
    <property type="entry name" value="BHLH"/>
    <property type="match status" value="1"/>
</dbReference>
<dbReference type="STRING" id="35570.A0A1I8Q9R7"/>
<dbReference type="GO" id="GO:0003700">
    <property type="term" value="F:DNA-binding transcription factor activity"/>
    <property type="evidence" value="ECO:0007669"/>
    <property type="project" value="TreeGrafter"/>
</dbReference>
<dbReference type="PANTHER" id="PTHR19290">
    <property type="entry name" value="BASIC HELIX-LOOP-HELIX PROTEIN NEUROGENIN-RELATED"/>
    <property type="match status" value="1"/>
</dbReference>
<dbReference type="InterPro" id="IPR050359">
    <property type="entry name" value="bHLH_transcription_factors"/>
</dbReference>
<dbReference type="GO" id="GO:0070888">
    <property type="term" value="F:E-box binding"/>
    <property type="evidence" value="ECO:0007669"/>
    <property type="project" value="TreeGrafter"/>
</dbReference>
<feature type="compositionally biased region" description="Basic residues" evidence="1">
    <location>
        <begin position="8"/>
        <end position="17"/>
    </location>
</feature>
<gene>
    <name evidence="3" type="primary">106088104</name>
</gene>
<dbReference type="PANTHER" id="PTHR19290:SF147">
    <property type="entry name" value="HELIX-LOOP-HELIX PROTEIN DELILAH"/>
    <property type="match status" value="1"/>
</dbReference>
<dbReference type="OrthoDB" id="10063280at2759"/>
<dbReference type="AlphaFoldDB" id="A0A1I8Q9R7"/>
<evidence type="ECO:0000259" key="2">
    <source>
        <dbReference type="PROSITE" id="PS50888"/>
    </source>
</evidence>
<dbReference type="VEuPathDB" id="VectorBase:SCAU015165"/>
<dbReference type="GO" id="GO:0046983">
    <property type="term" value="F:protein dimerization activity"/>
    <property type="evidence" value="ECO:0007669"/>
    <property type="project" value="InterPro"/>
</dbReference>
<evidence type="ECO:0000256" key="1">
    <source>
        <dbReference type="SAM" id="MobiDB-lite"/>
    </source>
</evidence>
<dbReference type="Proteomes" id="UP000095300">
    <property type="component" value="Unassembled WGS sequence"/>
</dbReference>
<proteinExistence type="predicted"/>
<dbReference type="EnsemblMetazoa" id="SCAU015165-RA">
    <property type="protein sequence ID" value="SCAU015165-PA"/>
    <property type="gene ID" value="SCAU015165"/>
</dbReference>
<feature type="compositionally biased region" description="Polar residues" evidence="1">
    <location>
        <begin position="171"/>
        <end position="184"/>
    </location>
</feature>
<keyword evidence="4" id="KW-1185">Reference proteome</keyword>
<name>A0A1I8Q9R7_STOCA</name>
<dbReference type="Pfam" id="PF00010">
    <property type="entry name" value="HLH"/>
    <property type="match status" value="1"/>
</dbReference>
<accession>A0A1I8Q9R7</accession>
<dbReference type="Gene3D" id="4.10.280.10">
    <property type="entry name" value="Helix-loop-helix DNA-binding domain"/>
    <property type="match status" value="1"/>
</dbReference>
<dbReference type="KEGG" id="scac:106088104"/>
<feature type="domain" description="BHLH" evidence="2">
    <location>
        <begin position="62"/>
        <end position="121"/>
    </location>
</feature>